<accession>A0ABD5SZM1</accession>
<proteinExistence type="predicted"/>
<keyword evidence="3" id="KW-1185">Reference proteome</keyword>
<dbReference type="InterPro" id="IPR017850">
    <property type="entry name" value="Alkaline_phosphatase_core_sf"/>
</dbReference>
<feature type="region of interest" description="Disordered" evidence="1">
    <location>
        <begin position="286"/>
        <end position="320"/>
    </location>
</feature>
<dbReference type="SUPFAM" id="SSF53649">
    <property type="entry name" value="Alkaline phosphatase-like"/>
    <property type="match status" value="1"/>
</dbReference>
<sequence length="320" mass="36951">MGTYNLGSVYTAIRNPKKAGRYLNRFLNAKLLKQKYGTGFDLLAEDWDNLIILDGCRYDIFDQYNTFEGTTRPVISKGAHSFEFMKNTFDGKQLHDTAYVTANPWSEELPDDTFFLTRRTYTDHNKGGEARLPEDVADLTIKTFEEYPNKRYIVHFMQPNNPYVGSKAEQLRADLLANQNVLCTELHTPGESDRSNVVDEVPNLRRALKKGYITQEQMFEVYIENLGIVTDHAKRVINELDGKTAITADHGDMFGERLAPLYIREYSHWENVYSKQLRTVPWHVQESETRREIETGRPQGKESMGDSDVEEHLKSMGYLQ</sequence>
<evidence type="ECO:0000313" key="3">
    <source>
        <dbReference type="Proteomes" id="UP001596274"/>
    </source>
</evidence>
<organism evidence="2 3">
    <name type="scientific">Halorubrum pallidum</name>
    <dbReference type="NCBI Taxonomy" id="1526114"/>
    <lineage>
        <taxon>Archaea</taxon>
        <taxon>Methanobacteriati</taxon>
        <taxon>Methanobacteriota</taxon>
        <taxon>Stenosarchaea group</taxon>
        <taxon>Halobacteria</taxon>
        <taxon>Halobacteriales</taxon>
        <taxon>Haloferacaceae</taxon>
        <taxon>Halorubrum</taxon>
    </lineage>
</organism>
<dbReference type="AlphaFoldDB" id="A0ABD5SZM1"/>
<reference evidence="2 3" key="1">
    <citation type="journal article" date="2019" name="Int. J. Syst. Evol. Microbiol.">
        <title>The Global Catalogue of Microorganisms (GCM) 10K type strain sequencing project: providing services to taxonomists for standard genome sequencing and annotation.</title>
        <authorList>
            <consortium name="The Broad Institute Genomics Platform"/>
            <consortium name="The Broad Institute Genome Sequencing Center for Infectious Disease"/>
            <person name="Wu L."/>
            <person name="Ma J."/>
        </authorList>
    </citation>
    <scope>NUCLEOTIDE SEQUENCE [LARGE SCALE GENOMIC DNA]</scope>
    <source>
        <strain evidence="2 3">PJ61</strain>
    </source>
</reference>
<name>A0ABD5SZM1_9EURY</name>
<dbReference type="EMBL" id="JBHSWT010000001">
    <property type="protein sequence ID" value="MFC6769925.1"/>
    <property type="molecule type" value="Genomic_DNA"/>
</dbReference>
<evidence type="ECO:0000313" key="2">
    <source>
        <dbReference type="EMBL" id="MFC6769925.1"/>
    </source>
</evidence>
<feature type="compositionally biased region" description="Basic and acidic residues" evidence="1">
    <location>
        <begin position="286"/>
        <end position="314"/>
    </location>
</feature>
<evidence type="ECO:0000256" key="1">
    <source>
        <dbReference type="SAM" id="MobiDB-lite"/>
    </source>
</evidence>
<protein>
    <submittedName>
        <fullName evidence="2">Uncharacterized protein</fullName>
    </submittedName>
</protein>
<dbReference type="Proteomes" id="UP001596274">
    <property type="component" value="Unassembled WGS sequence"/>
</dbReference>
<gene>
    <name evidence="2" type="ORF">ACFQDD_00035</name>
</gene>
<comment type="caution">
    <text evidence="2">The sequence shown here is derived from an EMBL/GenBank/DDBJ whole genome shotgun (WGS) entry which is preliminary data.</text>
</comment>